<proteinExistence type="predicted"/>
<feature type="coiled-coil region" evidence="1">
    <location>
        <begin position="607"/>
        <end position="634"/>
    </location>
</feature>
<feature type="compositionally biased region" description="Low complexity" evidence="2">
    <location>
        <begin position="31"/>
        <end position="49"/>
    </location>
</feature>
<evidence type="ECO:0000256" key="1">
    <source>
        <dbReference type="SAM" id="Coils"/>
    </source>
</evidence>
<sequence length="831" mass="93134">MSSKKSLKNEENTNAEQIEVVEEIASSFSSLSNISPTVSSSSTDITSSSAVAALTPPRAQESHLPLRVSHLNKVRPPARQPKINQWLEFVQLEEEPPVASHRLSSQNLTPIAQIDKQKVLTEWLRSVETPAVGSDELPQAASAPLNAAAAAAVDCVEQPAMPLSVIPVMRTVSNSNANIPRFNIERNSQSQPKAPPLSGAEKRSHERRKRREQLSPVTSLSRTLPSQTKQTNDDDASFFQELLDSMENSNTQMPTSQSIDNNMKIYNSQPSPTTAAVKTVDKQDDLRASCQSFNLAASLSKPSDRVESITQYRRRMRSERSLKSDTVLEMLSLPSQPPQQPPTPIAELSFMDIMSPIREDETNQSQSLSESDFRVPNLPQDSQPAMHDSMWDCAPIEMSGVSMPTGETSAAPSLDFTVAQGASMPLLDMIETEETQESVFELDPPNANNWLPSVAQPRDTMFEKDNAKHLNIEVDLKFMPPSIQKLYALITGKFSDYAFVYTLSAQLGQECVPMECYVYLKMALLISLVSIELDELRPPIPLCVICNDCCATHRLLSSIGQLAPRFIGPHEGGQQFTFNALPARYNWVQATPLMMAQQGVYYAGDWNRLTRDQAEELEKAIENNTLRVPQVQSEAPLEAAIWTFWQPENAVNQTTAFAKLCPIFGLPIYVDEPVNSSMWNFVLHEHSRDAQKKPDTIRIPNEDMRMLLELIQQRQVVFGEPAERLLKRYYVVSRARQSTAFSSKTYIVLKQFAESLAKLAMRLDVIESDVVAAIFHCEHFVRSVFGAGDFPPPAVVSFNVVSRVDPYMNEFTRWLFQYLERYEQQTNEPLN</sequence>
<dbReference type="Proteomes" id="UP001200034">
    <property type="component" value="Unassembled WGS sequence"/>
</dbReference>
<name>A0AAD4KAN9_9MUSC</name>
<evidence type="ECO:0000313" key="3">
    <source>
        <dbReference type="EMBL" id="KAH8387498.1"/>
    </source>
</evidence>
<comment type="caution">
    <text evidence="3">The sequence shown here is derived from an EMBL/GenBank/DDBJ whole genome shotgun (WGS) entry which is preliminary data.</text>
</comment>
<keyword evidence="4" id="KW-1185">Reference proteome</keyword>
<dbReference type="InterPro" id="IPR027417">
    <property type="entry name" value="P-loop_NTPase"/>
</dbReference>
<gene>
    <name evidence="3" type="ORF">KR093_007316</name>
</gene>
<organism evidence="3 4">
    <name type="scientific">Drosophila rubida</name>
    <dbReference type="NCBI Taxonomy" id="30044"/>
    <lineage>
        <taxon>Eukaryota</taxon>
        <taxon>Metazoa</taxon>
        <taxon>Ecdysozoa</taxon>
        <taxon>Arthropoda</taxon>
        <taxon>Hexapoda</taxon>
        <taxon>Insecta</taxon>
        <taxon>Pterygota</taxon>
        <taxon>Neoptera</taxon>
        <taxon>Endopterygota</taxon>
        <taxon>Diptera</taxon>
        <taxon>Brachycera</taxon>
        <taxon>Muscomorpha</taxon>
        <taxon>Ephydroidea</taxon>
        <taxon>Drosophilidae</taxon>
        <taxon>Drosophila</taxon>
    </lineage>
</organism>
<keyword evidence="1" id="KW-0175">Coiled coil</keyword>
<dbReference type="Gene3D" id="3.40.50.300">
    <property type="entry name" value="P-loop containing nucleotide triphosphate hydrolases"/>
    <property type="match status" value="1"/>
</dbReference>
<protein>
    <submittedName>
        <fullName evidence="3">Uncharacterized protein</fullName>
    </submittedName>
</protein>
<feature type="region of interest" description="Disordered" evidence="2">
    <location>
        <begin position="182"/>
        <end position="233"/>
    </location>
</feature>
<dbReference type="EMBL" id="JAJJHW010000095">
    <property type="protein sequence ID" value="KAH8387498.1"/>
    <property type="molecule type" value="Genomic_DNA"/>
</dbReference>
<dbReference type="AlphaFoldDB" id="A0AAD4KAN9"/>
<feature type="region of interest" description="Disordered" evidence="2">
    <location>
        <begin position="31"/>
        <end position="50"/>
    </location>
</feature>
<accession>A0AAD4KAN9</accession>
<reference evidence="3" key="1">
    <citation type="journal article" date="2021" name="Mol. Ecol. Resour.">
        <title>Phylogenomic analyses of the genus Drosophila reveals genomic signals of climate adaptation.</title>
        <authorList>
            <person name="Li F."/>
            <person name="Rane R.V."/>
            <person name="Luria V."/>
            <person name="Xiong Z."/>
            <person name="Chen J."/>
            <person name="Li Z."/>
            <person name="Catullo R.A."/>
            <person name="Griffin P.C."/>
            <person name="Schiffer M."/>
            <person name="Pearce S."/>
            <person name="Lee S.F."/>
            <person name="McElroy K."/>
            <person name="Stocker A."/>
            <person name="Shirriffs J."/>
            <person name="Cockerell F."/>
            <person name="Coppin C."/>
            <person name="Sgro C.M."/>
            <person name="Karger A."/>
            <person name="Cain J.W."/>
            <person name="Weber J.A."/>
            <person name="Santpere G."/>
            <person name="Kirschner M.W."/>
            <person name="Hoffmann A.A."/>
            <person name="Oakeshott J.G."/>
            <person name="Zhang G."/>
        </authorList>
    </citation>
    <scope>NUCLEOTIDE SEQUENCE</scope>
    <source>
        <strain evidence="3">BGI-SZ-2011g</strain>
    </source>
</reference>
<evidence type="ECO:0000313" key="4">
    <source>
        <dbReference type="Proteomes" id="UP001200034"/>
    </source>
</evidence>
<evidence type="ECO:0000256" key="2">
    <source>
        <dbReference type="SAM" id="MobiDB-lite"/>
    </source>
</evidence>
<feature type="compositionally biased region" description="Polar residues" evidence="2">
    <location>
        <begin position="215"/>
        <end position="230"/>
    </location>
</feature>